<gene>
    <name evidence="2" type="ORF">GCM10009676_45320</name>
</gene>
<evidence type="ECO:0008006" key="4">
    <source>
        <dbReference type="Google" id="ProtNLM"/>
    </source>
</evidence>
<protein>
    <recommendedName>
        <fullName evidence="4">Excreted virulence factor EspC (Type VII ESX diderm)</fullName>
    </recommendedName>
</protein>
<evidence type="ECO:0000313" key="3">
    <source>
        <dbReference type="Proteomes" id="UP001500653"/>
    </source>
</evidence>
<sequence>MSVEQLAAAISRTLAQLDAAHSAVAEAESLAAEARDLYGRCTAGTNDPHAAMFPGLAAEAAATCTDLADNRRRRHAPTRTHQHASRPAWLTPANASPPYR</sequence>
<reference evidence="2 3" key="1">
    <citation type="journal article" date="2019" name="Int. J. Syst. Evol. Microbiol.">
        <title>The Global Catalogue of Microorganisms (GCM) 10K type strain sequencing project: providing services to taxonomists for standard genome sequencing and annotation.</title>
        <authorList>
            <consortium name="The Broad Institute Genomics Platform"/>
            <consortium name="The Broad Institute Genome Sequencing Center for Infectious Disease"/>
            <person name="Wu L."/>
            <person name="Ma J."/>
        </authorList>
    </citation>
    <scope>NUCLEOTIDE SEQUENCE [LARGE SCALE GENOMIC DNA]</scope>
    <source>
        <strain evidence="2 3">JCM 13023</strain>
    </source>
</reference>
<feature type="compositionally biased region" description="Basic residues" evidence="1">
    <location>
        <begin position="71"/>
        <end position="84"/>
    </location>
</feature>
<organism evidence="2 3">
    <name type="scientific">Prauserella halophila</name>
    <dbReference type="NCBI Taxonomy" id="185641"/>
    <lineage>
        <taxon>Bacteria</taxon>
        <taxon>Bacillati</taxon>
        <taxon>Actinomycetota</taxon>
        <taxon>Actinomycetes</taxon>
        <taxon>Pseudonocardiales</taxon>
        <taxon>Pseudonocardiaceae</taxon>
        <taxon>Prauserella</taxon>
    </lineage>
</organism>
<evidence type="ECO:0000313" key="2">
    <source>
        <dbReference type="EMBL" id="GAA1253194.1"/>
    </source>
</evidence>
<dbReference type="EMBL" id="BAAALN010000019">
    <property type="protein sequence ID" value="GAA1253194.1"/>
    <property type="molecule type" value="Genomic_DNA"/>
</dbReference>
<keyword evidence="3" id="KW-1185">Reference proteome</keyword>
<feature type="region of interest" description="Disordered" evidence="1">
    <location>
        <begin position="68"/>
        <end position="100"/>
    </location>
</feature>
<dbReference type="RefSeq" id="WP_253865123.1">
    <property type="nucleotide sequence ID" value="NZ_BAAALN010000019.1"/>
</dbReference>
<comment type="caution">
    <text evidence="2">The sequence shown here is derived from an EMBL/GenBank/DDBJ whole genome shotgun (WGS) entry which is preliminary data.</text>
</comment>
<proteinExistence type="predicted"/>
<evidence type="ECO:0000256" key="1">
    <source>
        <dbReference type="SAM" id="MobiDB-lite"/>
    </source>
</evidence>
<name>A0ABN1WKD8_9PSEU</name>
<dbReference type="Proteomes" id="UP001500653">
    <property type="component" value="Unassembled WGS sequence"/>
</dbReference>
<accession>A0ABN1WKD8</accession>